<dbReference type="PANTHER" id="PTHR23406">
    <property type="entry name" value="MALIC ENZYME-RELATED"/>
    <property type="match status" value="1"/>
</dbReference>
<evidence type="ECO:0000259" key="1">
    <source>
        <dbReference type="SMART" id="SM01274"/>
    </source>
</evidence>
<dbReference type="EMBL" id="BGPR01078815">
    <property type="protein sequence ID" value="GBL71901.1"/>
    <property type="molecule type" value="Genomic_DNA"/>
</dbReference>
<dbReference type="OrthoDB" id="5365701at2759"/>
<sequence>DTNERLFYRVLCEHTEELMPFVYTPVVGQACQEYSRIFRRPRGIFISINDLGNVYNILGNWPEENVKCSNFISMAPLGPISPLDKTAMWRAMKILKLNSFTVTKNRSVGVWCKQSNTQDNEE</sequence>
<dbReference type="AlphaFoldDB" id="A0A4Y1ZWR6"/>
<dbReference type="InterPro" id="IPR037062">
    <property type="entry name" value="Malic_N_dom_sf"/>
</dbReference>
<keyword evidence="3" id="KW-1185">Reference proteome</keyword>
<dbReference type="InterPro" id="IPR012301">
    <property type="entry name" value="Malic_N_dom"/>
</dbReference>
<protein>
    <submittedName>
        <fullName evidence="2">NADP-dependent malic enzyme 4, chloroplastic</fullName>
    </submittedName>
</protein>
<dbReference type="Pfam" id="PF00390">
    <property type="entry name" value="malic"/>
    <property type="match status" value="1"/>
</dbReference>
<evidence type="ECO:0000313" key="3">
    <source>
        <dbReference type="Proteomes" id="UP000499080"/>
    </source>
</evidence>
<proteinExistence type="predicted"/>
<dbReference type="PANTHER" id="PTHR23406:SF90">
    <property type="entry name" value="MALIC ENZYME-RELATED"/>
    <property type="match status" value="1"/>
</dbReference>
<dbReference type="GO" id="GO:0005739">
    <property type="term" value="C:mitochondrion"/>
    <property type="evidence" value="ECO:0007669"/>
    <property type="project" value="TreeGrafter"/>
</dbReference>
<dbReference type="Proteomes" id="UP000499080">
    <property type="component" value="Unassembled WGS sequence"/>
</dbReference>
<dbReference type="GO" id="GO:0004473">
    <property type="term" value="F:malate dehydrogenase (decarboxylating) (NADP+) activity"/>
    <property type="evidence" value="ECO:0007669"/>
    <property type="project" value="TreeGrafter"/>
</dbReference>
<dbReference type="Gene3D" id="3.40.50.10380">
    <property type="entry name" value="Malic enzyme, N-terminal domain"/>
    <property type="match status" value="1"/>
</dbReference>
<dbReference type="GO" id="GO:0006108">
    <property type="term" value="P:malate metabolic process"/>
    <property type="evidence" value="ECO:0007669"/>
    <property type="project" value="TreeGrafter"/>
</dbReference>
<dbReference type="InterPro" id="IPR046346">
    <property type="entry name" value="Aminoacid_DH-like_N_sf"/>
</dbReference>
<reference evidence="2 3" key="1">
    <citation type="journal article" date="2019" name="Sci. Rep.">
        <title>Orb-weaving spider Araneus ventricosus genome elucidates the spidroin gene catalogue.</title>
        <authorList>
            <person name="Kono N."/>
            <person name="Nakamura H."/>
            <person name="Ohtoshi R."/>
            <person name="Moran D.A.P."/>
            <person name="Shinohara A."/>
            <person name="Yoshida Y."/>
            <person name="Fujiwara M."/>
            <person name="Mori M."/>
            <person name="Tomita M."/>
            <person name="Arakawa K."/>
        </authorList>
    </citation>
    <scope>NUCLEOTIDE SEQUENCE [LARGE SCALE GENOMIC DNA]</scope>
</reference>
<organism evidence="2 3">
    <name type="scientific">Araneus ventricosus</name>
    <name type="common">Orbweaver spider</name>
    <name type="synonym">Epeira ventricosa</name>
    <dbReference type="NCBI Taxonomy" id="182803"/>
    <lineage>
        <taxon>Eukaryota</taxon>
        <taxon>Metazoa</taxon>
        <taxon>Ecdysozoa</taxon>
        <taxon>Arthropoda</taxon>
        <taxon>Chelicerata</taxon>
        <taxon>Arachnida</taxon>
        <taxon>Araneae</taxon>
        <taxon>Araneomorphae</taxon>
        <taxon>Entelegynae</taxon>
        <taxon>Araneoidea</taxon>
        <taxon>Araneidae</taxon>
        <taxon>Araneus</taxon>
    </lineage>
</organism>
<evidence type="ECO:0000313" key="2">
    <source>
        <dbReference type="EMBL" id="GBL71901.1"/>
    </source>
</evidence>
<dbReference type="SUPFAM" id="SSF53223">
    <property type="entry name" value="Aminoacid dehydrogenase-like, N-terminal domain"/>
    <property type="match status" value="1"/>
</dbReference>
<dbReference type="SMART" id="SM01274">
    <property type="entry name" value="malic"/>
    <property type="match status" value="1"/>
</dbReference>
<name>A0A4Y1ZWR6_ARAVE</name>
<gene>
    <name evidence="2" type="primary">NADP-ME4</name>
    <name evidence="2" type="ORF">AVEN_141758_1</name>
</gene>
<comment type="caution">
    <text evidence="2">The sequence shown here is derived from an EMBL/GenBank/DDBJ whole genome shotgun (WGS) entry which is preliminary data.</text>
</comment>
<feature type="non-terminal residue" evidence="2">
    <location>
        <position position="1"/>
    </location>
</feature>
<feature type="domain" description="Malic enzyme N-terminal" evidence="1">
    <location>
        <begin position="1"/>
        <end position="99"/>
    </location>
</feature>
<accession>A0A4Y1ZWR6</accession>